<dbReference type="AlphaFoldDB" id="A0A068S470"/>
<dbReference type="Proteomes" id="UP000027586">
    <property type="component" value="Unassembled WGS sequence"/>
</dbReference>
<protein>
    <recommendedName>
        <fullName evidence="1">Swiss Army Knife RNA repair protein HAD domain-containing protein</fullName>
    </recommendedName>
</protein>
<evidence type="ECO:0000313" key="3">
    <source>
        <dbReference type="Proteomes" id="UP000027586"/>
    </source>
</evidence>
<dbReference type="VEuPathDB" id="FungiDB:LCOR_07095.1"/>
<comment type="caution">
    <text evidence="2">The sequence shown here is derived from an EMBL/GenBank/DDBJ whole genome shotgun (WGS) entry which is preliminary data.</text>
</comment>
<organism evidence="2 3">
    <name type="scientific">Lichtheimia corymbifera JMRC:FSU:9682</name>
    <dbReference type="NCBI Taxonomy" id="1263082"/>
    <lineage>
        <taxon>Eukaryota</taxon>
        <taxon>Fungi</taxon>
        <taxon>Fungi incertae sedis</taxon>
        <taxon>Mucoromycota</taxon>
        <taxon>Mucoromycotina</taxon>
        <taxon>Mucoromycetes</taxon>
        <taxon>Mucorales</taxon>
        <taxon>Lichtheimiaceae</taxon>
        <taxon>Lichtheimia</taxon>
    </lineage>
</organism>
<gene>
    <name evidence="2" type="ORF">LCOR_07095.1</name>
</gene>
<accession>A0A068S470</accession>
<dbReference type="GO" id="GO:0008649">
    <property type="term" value="F:rRNA methyltransferase activity"/>
    <property type="evidence" value="ECO:0007669"/>
    <property type="project" value="TreeGrafter"/>
</dbReference>
<dbReference type="GO" id="GO:1990259">
    <property type="term" value="F:histone H2AQ104 methyltransferase activity"/>
    <property type="evidence" value="ECO:0007669"/>
    <property type="project" value="TreeGrafter"/>
</dbReference>
<proteinExistence type="predicted"/>
<dbReference type="GO" id="GO:0003723">
    <property type="term" value="F:RNA binding"/>
    <property type="evidence" value="ECO:0007669"/>
    <property type="project" value="TreeGrafter"/>
</dbReference>
<evidence type="ECO:0000313" key="2">
    <source>
        <dbReference type="EMBL" id="CDH56006.1"/>
    </source>
</evidence>
<reference evidence="2" key="1">
    <citation type="submission" date="2013-08" db="EMBL/GenBank/DDBJ databases">
        <title>Gene expansion shapes genome architecture in the human pathogen Lichtheimia corymbifera: an evolutionary genomics analysis in the ancient terrestrial Mucorales (Mucoromycotina).</title>
        <authorList>
            <person name="Schwartze V.U."/>
            <person name="Winter S."/>
            <person name="Shelest E."/>
            <person name="Marcet-Houben M."/>
            <person name="Horn F."/>
            <person name="Wehner S."/>
            <person name="Hoffmann K."/>
            <person name="Riege K."/>
            <person name="Sammeth M."/>
            <person name="Nowrousian M."/>
            <person name="Valiante V."/>
            <person name="Linde J."/>
            <person name="Jacobsen I.D."/>
            <person name="Marz M."/>
            <person name="Brakhage A.A."/>
            <person name="Gabaldon T."/>
            <person name="Bocker S."/>
            <person name="Voigt K."/>
        </authorList>
    </citation>
    <scope>NUCLEOTIDE SEQUENCE [LARGE SCALE GENOMIC DNA]</scope>
    <source>
        <strain evidence="2">FSU 9682</strain>
    </source>
</reference>
<dbReference type="InterPro" id="IPR018812">
    <property type="entry name" value="SAK_HAD"/>
</dbReference>
<keyword evidence="3" id="KW-1185">Reference proteome</keyword>
<dbReference type="Pfam" id="PF10307">
    <property type="entry name" value="HAD_SAK_1"/>
    <property type="match status" value="1"/>
</dbReference>
<name>A0A068S470_9FUNG</name>
<dbReference type="PANTHER" id="PTHR10335:SF23">
    <property type="entry name" value="OB FOLD-CONTAINING PROTEIN, NUCLEIC ACID BINDING"/>
    <property type="match status" value="1"/>
</dbReference>
<feature type="domain" description="Swiss Army Knife RNA repair protein HAD" evidence="1">
    <location>
        <begin position="83"/>
        <end position="273"/>
    </location>
</feature>
<dbReference type="PANTHER" id="PTHR10335">
    <property type="entry name" value="RRNA 2-O-METHYLTRANSFERASE FIBRILLARIN"/>
    <property type="match status" value="1"/>
</dbReference>
<dbReference type="EMBL" id="CBTN010000034">
    <property type="protein sequence ID" value="CDH56006.1"/>
    <property type="molecule type" value="Genomic_DNA"/>
</dbReference>
<evidence type="ECO:0000259" key="1">
    <source>
        <dbReference type="Pfam" id="PF10307"/>
    </source>
</evidence>
<dbReference type="GO" id="GO:0031428">
    <property type="term" value="C:box C/D methylation guide snoRNP complex"/>
    <property type="evidence" value="ECO:0007669"/>
    <property type="project" value="TreeGrafter"/>
</dbReference>
<dbReference type="GO" id="GO:0000494">
    <property type="term" value="P:box C/D sno(s)RNA 3'-end processing"/>
    <property type="evidence" value="ECO:0007669"/>
    <property type="project" value="TreeGrafter"/>
</dbReference>
<dbReference type="OrthoDB" id="5596992at2759"/>
<dbReference type="GO" id="GO:0032040">
    <property type="term" value="C:small-subunit processome"/>
    <property type="evidence" value="ECO:0007669"/>
    <property type="project" value="TreeGrafter"/>
</dbReference>
<sequence length="444" mass="51169">MQQQPFLLSFSDPSILALIQQLPSSPFPLMKTTYADVREDEKGVLDRQFQKCAFFKHDTRFESPRPPPTRLAIFDFDSTLFYSPLLSPTIWHPTLVQAVTTEGLCGPGWWRDIRSLQLGADVEQTRWQGYWNPGVMVEVRAALADPKTLTVLLTGRRVHPFYDLVSKMIKSQGLEFDMVCLRPDPEEPHGASVFDSTMDYKLSFLLHLLHTVPTLQSVDMWDDRPPHVRRFQAFLDQLCSDQGLIKDASVHAVHGIRPRYNPKWEHDTVERIIGPSKQYTLVPVASSTVITLDPSTITNLTNRFHYNPPPKMTGEVPVLFADTIVLSLKPLSKHRVPFGGIGTRVQAKVVALYEHRFRGLFLKVRVRDDSGDDDDEEEEDYSENTYCLPLYFKPSERSHLSRFHEWKWEPVRPMDQIVLHGKVDYSYLYGLDTPIKHPKRKRDN</sequence>